<accession>A0A0E9SUL9</accession>
<dbReference type="EMBL" id="GBXM01064354">
    <property type="protein sequence ID" value="JAH44223.1"/>
    <property type="molecule type" value="Transcribed_RNA"/>
</dbReference>
<dbReference type="AlphaFoldDB" id="A0A0E9SUL9"/>
<reference evidence="1" key="1">
    <citation type="submission" date="2014-11" db="EMBL/GenBank/DDBJ databases">
        <authorList>
            <person name="Amaro Gonzalez C."/>
        </authorList>
    </citation>
    <scope>NUCLEOTIDE SEQUENCE</scope>
</reference>
<sequence>MQLSKSLRLRALAKRPNAV</sequence>
<name>A0A0E9SUL9_ANGAN</name>
<proteinExistence type="predicted"/>
<organism evidence="1">
    <name type="scientific">Anguilla anguilla</name>
    <name type="common">European freshwater eel</name>
    <name type="synonym">Muraena anguilla</name>
    <dbReference type="NCBI Taxonomy" id="7936"/>
    <lineage>
        <taxon>Eukaryota</taxon>
        <taxon>Metazoa</taxon>
        <taxon>Chordata</taxon>
        <taxon>Craniata</taxon>
        <taxon>Vertebrata</taxon>
        <taxon>Euteleostomi</taxon>
        <taxon>Actinopterygii</taxon>
        <taxon>Neopterygii</taxon>
        <taxon>Teleostei</taxon>
        <taxon>Anguilliformes</taxon>
        <taxon>Anguillidae</taxon>
        <taxon>Anguilla</taxon>
    </lineage>
</organism>
<evidence type="ECO:0000313" key="1">
    <source>
        <dbReference type="EMBL" id="JAH44223.1"/>
    </source>
</evidence>
<protein>
    <submittedName>
        <fullName evidence="1">Uncharacterized protein</fullName>
    </submittedName>
</protein>
<reference evidence="1" key="2">
    <citation type="journal article" date="2015" name="Fish Shellfish Immunol.">
        <title>Early steps in the European eel (Anguilla anguilla)-Vibrio vulnificus interaction in the gills: Role of the RtxA13 toxin.</title>
        <authorList>
            <person name="Callol A."/>
            <person name="Pajuelo D."/>
            <person name="Ebbesson L."/>
            <person name="Teles M."/>
            <person name="MacKenzie S."/>
            <person name="Amaro C."/>
        </authorList>
    </citation>
    <scope>NUCLEOTIDE SEQUENCE</scope>
</reference>